<name>A0ABT8A0A8_9PROT</name>
<gene>
    <name evidence="2" type="ORF">QWZ14_01955</name>
</gene>
<dbReference type="InterPro" id="IPR002559">
    <property type="entry name" value="Transposase_11"/>
</dbReference>
<keyword evidence="3" id="KW-1185">Reference proteome</keyword>
<dbReference type="PANTHER" id="PTHR30007:SF0">
    <property type="entry name" value="TRANSPOSASE"/>
    <property type="match status" value="1"/>
</dbReference>
<evidence type="ECO:0000259" key="1">
    <source>
        <dbReference type="Pfam" id="PF01609"/>
    </source>
</evidence>
<dbReference type="Proteomes" id="UP001529369">
    <property type="component" value="Unassembled WGS sequence"/>
</dbReference>
<comment type="caution">
    <text evidence="2">The sequence shown here is derived from an EMBL/GenBank/DDBJ whole genome shotgun (WGS) entry which is preliminary data.</text>
</comment>
<sequence>MSHAIRLNAADLLPPSVRPVPRSSRGDGWNTLTDIEVFVFTVEAELEAMDRERVGVRRRGRKPDLALRRRLIGLIWTLTFGGMQWRIAGWLSGVPFTTLHSSFARWTRLGLWRRLGQRLALDWRLVCGDEVLPSAVVADSRSLRSAPTAWARGIDGGKLVKGVKLFAVCDKHGSLLDLELQPANTDDRAGVLPMLPRLASLGFQGDLLGDSGFKGAPFAAAALEHDIHVSVSPGGTRDGRFLPNGIRWVVERLFAWLSRYRRLNIIYDRAADLFAGHIWIAMTSIIARRLVAQTQAQQGV</sequence>
<protein>
    <submittedName>
        <fullName evidence="2">IS5 family transposase</fullName>
    </submittedName>
</protein>
<dbReference type="Pfam" id="PF01609">
    <property type="entry name" value="DDE_Tnp_1"/>
    <property type="match status" value="1"/>
</dbReference>
<dbReference type="EMBL" id="JAUFPN010000015">
    <property type="protein sequence ID" value="MDN3563141.1"/>
    <property type="molecule type" value="Genomic_DNA"/>
</dbReference>
<dbReference type="RefSeq" id="WP_290314875.1">
    <property type="nucleotide sequence ID" value="NZ_JAUFPN010000015.1"/>
</dbReference>
<organism evidence="2 3">
    <name type="scientific">Paeniroseomonas aquatica</name>
    <dbReference type="NCBI Taxonomy" id="373043"/>
    <lineage>
        <taxon>Bacteria</taxon>
        <taxon>Pseudomonadati</taxon>
        <taxon>Pseudomonadota</taxon>
        <taxon>Alphaproteobacteria</taxon>
        <taxon>Acetobacterales</taxon>
        <taxon>Acetobacteraceae</taxon>
        <taxon>Paeniroseomonas</taxon>
    </lineage>
</organism>
<evidence type="ECO:0000313" key="3">
    <source>
        <dbReference type="Proteomes" id="UP001529369"/>
    </source>
</evidence>
<proteinExistence type="predicted"/>
<dbReference type="PANTHER" id="PTHR30007">
    <property type="entry name" value="PHP DOMAIN PROTEIN"/>
    <property type="match status" value="1"/>
</dbReference>
<evidence type="ECO:0000313" key="2">
    <source>
        <dbReference type="EMBL" id="MDN3563141.1"/>
    </source>
</evidence>
<dbReference type="NCBIfam" id="NF033580">
    <property type="entry name" value="transpos_IS5_3"/>
    <property type="match status" value="1"/>
</dbReference>
<accession>A0ABT8A0A8</accession>
<feature type="domain" description="Transposase IS4-like" evidence="1">
    <location>
        <begin position="134"/>
        <end position="233"/>
    </location>
</feature>
<reference evidence="3" key="1">
    <citation type="journal article" date="2019" name="Int. J. Syst. Evol. Microbiol.">
        <title>The Global Catalogue of Microorganisms (GCM) 10K type strain sequencing project: providing services to taxonomists for standard genome sequencing and annotation.</title>
        <authorList>
            <consortium name="The Broad Institute Genomics Platform"/>
            <consortium name="The Broad Institute Genome Sequencing Center for Infectious Disease"/>
            <person name="Wu L."/>
            <person name="Ma J."/>
        </authorList>
    </citation>
    <scope>NUCLEOTIDE SEQUENCE [LARGE SCALE GENOMIC DNA]</scope>
    <source>
        <strain evidence="3">CECT 7131</strain>
    </source>
</reference>